<comment type="similarity">
    <text evidence="3 9">Belongs to the methylenetetrahydrofolate reductase family.</text>
</comment>
<comment type="cofactor">
    <cofactor evidence="1 9">
        <name>FAD</name>
        <dbReference type="ChEBI" id="CHEBI:57692"/>
    </cofactor>
</comment>
<evidence type="ECO:0000313" key="10">
    <source>
        <dbReference type="EMBL" id="MEJ8569125.1"/>
    </source>
</evidence>
<evidence type="ECO:0000256" key="6">
    <source>
        <dbReference type="ARBA" id="ARBA00023002"/>
    </source>
</evidence>
<dbReference type="GO" id="GO:0009086">
    <property type="term" value="P:methionine biosynthetic process"/>
    <property type="evidence" value="ECO:0007669"/>
    <property type="project" value="TreeGrafter"/>
</dbReference>
<evidence type="ECO:0000256" key="2">
    <source>
        <dbReference type="ARBA" id="ARBA00004777"/>
    </source>
</evidence>
<evidence type="ECO:0000256" key="9">
    <source>
        <dbReference type="RuleBase" id="RU003862"/>
    </source>
</evidence>
<evidence type="ECO:0000256" key="7">
    <source>
        <dbReference type="ARBA" id="ARBA00034478"/>
    </source>
</evidence>
<dbReference type="PANTHER" id="PTHR45754">
    <property type="entry name" value="METHYLENETETRAHYDROFOLATE REDUCTASE"/>
    <property type="match status" value="1"/>
</dbReference>
<reference evidence="10 11" key="1">
    <citation type="submission" date="2024-02" db="EMBL/GenBank/DDBJ databases">
        <title>A novel Wenzhouxiangellaceae bacterium, isolated from coastal sediments.</title>
        <authorList>
            <person name="Du Z.-J."/>
            <person name="Ye Y.-Q."/>
            <person name="Zhang X.-Y."/>
        </authorList>
    </citation>
    <scope>NUCLEOTIDE SEQUENCE [LARGE SCALE GENOMIC DNA]</scope>
    <source>
        <strain evidence="10 11">CH-27</strain>
    </source>
</reference>
<dbReference type="EMBL" id="JAZHOG010000011">
    <property type="protein sequence ID" value="MEJ8569125.1"/>
    <property type="molecule type" value="Genomic_DNA"/>
</dbReference>
<organism evidence="10 11">
    <name type="scientific">Elongatibacter sediminis</name>
    <dbReference type="NCBI Taxonomy" id="3119006"/>
    <lineage>
        <taxon>Bacteria</taxon>
        <taxon>Pseudomonadati</taxon>
        <taxon>Pseudomonadota</taxon>
        <taxon>Gammaproteobacteria</taxon>
        <taxon>Chromatiales</taxon>
        <taxon>Wenzhouxiangellaceae</taxon>
        <taxon>Elongatibacter</taxon>
    </lineage>
</organism>
<evidence type="ECO:0000256" key="1">
    <source>
        <dbReference type="ARBA" id="ARBA00001974"/>
    </source>
</evidence>
<dbReference type="PANTHER" id="PTHR45754:SF3">
    <property type="entry name" value="METHYLENETETRAHYDROFOLATE REDUCTASE (NADPH)"/>
    <property type="match status" value="1"/>
</dbReference>
<evidence type="ECO:0000256" key="8">
    <source>
        <dbReference type="ARBA" id="ARBA00048628"/>
    </source>
</evidence>
<evidence type="ECO:0000256" key="5">
    <source>
        <dbReference type="ARBA" id="ARBA00022827"/>
    </source>
</evidence>
<name>A0AAW9RBH1_9GAMM</name>
<evidence type="ECO:0000256" key="3">
    <source>
        <dbReference type="ARBA" id="ARBA00006743"/>
    </source>
</evidence>
<dbReference type="GO" id="GO:0035999">
    <property type="term" value="P:tetrahydrofolate interconversion"/>
    <property type="evidence" value="ECO:0007669"/>
    <property type="project" value="TreeGrafter"/>
</dbReference>
<comment type="catalytic activity">
    <reaction evidence="8">
        <text>(6S)-5-methyl-5,6,7,8-tetrahydrofolate + NAD(+) = (6R)-5,10-methylene-5,6,7,8-tetrahydrofolate + NADH + H(+)</text>
        <dbReference type="Rhea" id="RHEA:19821"/>
        <dbReference type="ChEBI" id="CHEBI:15378"/>
        <dbReference type="ChEBI" id="CHEBI:15636"/>
        <dbReference type="ChEBI" id="CHEBI:18608"/>
        <dbReference type="ChEBI" id="CHEBI:57540"/>
        <dbReference type="ChEBI" id="CHEBI:57945"/>
        <dbReference type="EC" id="1.5.1.54"/>
    </reaction>
    <physiologicalReaction direction="right-to-left" evidence="8">
        <dbReference type="Rhea" id="RHEA:19823"/>
    </physiologicalReaction>
</comment>
<dbReference type="Proteomes" id="UP001359886">
    <property type="component" value="Unassembled WGS sequence"/>
</dbReference>
<dbReference type="GO" id="GO:0106312">
    <property type="term" value="F:methylenetetrahydrofolate reductase (NADH) activity"/>
    <property type="evidence" value="ECO:0007669"/>
    <property type="project" value="UniProtKB-EC"/>
</dbReference>
<evidence type="ECO:0000256" key="4">
    <source>
        <dbReference type="ARBA" id="ARBA00022630"/>
    </source>
</evidence>
<comment type="caution">
    <text evidence="10">The sequence shown here is derived from an EMBL/GenBank/DDBJ whole genome shotgun (WGS) entry which is preliminary data.</text>
</comment>
<dbReference type="InterPro" id="IPR029041">
    <property type="entry name" value="FAD-linked_oxidoreductase-like"/>
</dbReference>
<sequence>MKTLREALGRKTFVMSADLDLGRGTGAAEVRHQARQLAPVVDAVQVPDSHDGRLQMSVTAAAALLLAEGVDPVVHLTGRDRNRIALENDLLGLGVLGVQSVLLTRGEVLPDSYRPPTRQVLELSGTDLVTIARQLGEDESVPGVSGFHVGTAATVFAPRKGWKPKSLLERVEAGADFVQMQICFNLKSLRRYMMHLVDARLPWRCAVLAGIAVLPDVETAKRLQLALHGSAMAGQIVRRMADAVEPEREGVAIALEKILQLAEIPGISGVNLTAPGRPDLIAETVRAARSHLG</sequence>
<dbReference type="RefSeq" id="WP_354696447.1">
    <property type="nucleotide sequence ID" value="NZ_JAZHOG010000011.1"/>
</dbReference>
<protein>
    <recommendedName>
        <fullName evidence="9">Methylenetetrahydrofolate reductase</fullName>
    </recommendedName>
</protein>
<gene>
    <name evidence="10" type="ORF">V3330_15955</name>
</gene>
<dbReference type="GO" id="GO:0005829">
    <property type="term" value="C:cytosol"/>
    <property type="evidence" value="ECO:0007669"/>
    <property type="project" value="TreeGrafter"/>
</dbReference>
<accession>A0AAW9RBH1</accession>
<evidence type="ECO:0000313" key="11">
    <source>
        <dbReference type="Proteomes" id="UP001359886"/>
    </source>
</evidence>
<dbReference type="Pfam" id="PF02219">
    <property type="entry name" value="MTHFR"/>
    <property type="match status" value="1"/>
</dbReference>
<dbReference type="AlphaFoldDB" id="A0AAW9RBH1"/>
<proteinExistence type="inferred from homology"/>
<dbReference type="InterPro" id="IPR003171">
    <property type="entry name" value="Mehydrof_redctse-like"/>
</dbReference>
<keyword evidence="6 9" id="KW-0560">Oxidoreductase</keyword>
<dbReference type="Gene3D" id="3.20.20.220">
    <property type="match status" value="1"/>
</dbReference>
<keyword evidence="4 9" id="KW-0285">Flavoprotein</keyword>
<keyword evidence="5 9" id="KW-0274">FAD</keyword>
<comment type="pathway">
    <text evidence="2 9">One-carbon metabolism; tetrahydrofolate interconversion.</text>
</comment>
<comment type="pathway">
    <text evidence="7">Amino-acid biosynthesis; L-methionine biosynthesis via de novo pathway.</text>
</comment>
<dbReference type="GO" id="GO:0071949">
    <property type="term" value="F:FAD binding"/>
    <property type="evidence" value="ECO:0007669"/>
    <property type="project" value="TreeGrafter"/>
</dbReference>
<dbReference type="SUPFAM" id="SSF51730">
    <property type="entry name" value="FAD-linked oxidoreductase"/>
    <property type="match status" value="1"/>
</dbReference>
<keyword evidence="11" id="KW-1185">Reference proteome</keyword>